<keyword evidence="1" id="KW-0812">Transmembrane</keyword>
<feature type="transmembrane region" description="Helical" evidence="1">
    <location>
        <begin position="510"/>
        <end position="537"/>
    </location>
</feature>
<organism evidence="2 3">
    <name type="scientific">Methylorubrum zatmanii</name>
    <dbReference type="NCBI Taxonomy" id="29429"/>
    <lineage>
        <taxon>Bacteria</taxon>
        <taxon>Pseudomonadati</taxon>
        <taxon>Pseudomonadota</taxon>
        <taxon>Alphaproteobacteria</taxon>
        <taxon>Hyphomicrobiales</taxon>
        <taxon>Methylobacteriaceae</taxon>
        <taxon>Methylorubrum</taxon>
    </lineage>
</organism>
<name>A0ABW1WX05_9HYPH</name>
<feature type="transmembrane region" description="Helical" evidence="1">
    <location>
        <begin position="478"/>
        <end position="498"/>
    </location>
</feature>
<feature type="transmembrane region" description="Helical" evidence="1">
    <location>
        <begin position="226"/>
        <end position="248"/>
    </location>
</feature>
<feature type="transmembrane region" description="Helical" evidence="1">
    <location>
        <begin position="372"/>
        <end position="393"/>
    </location>
</feature>
<feature type="transmembrane region" description="Helical" evidence="1">
    <location>
        <begin position="193"/>
        <end position="214"/>
    </location>
</feature>
<dbReference type="PANTHER" id="PTHR43044:SF2">
    <property type="entry name" value="POLYSULPHIDE REDUCTASE NRFD"/>
    <property type="match status" value="1"/>
</dbReference>
<keyword evidence="1" id="KW-1133">Transmembrane helix</keyword>
<sequence>MAAPSFPAASPADPLYGAPVIDPGETSAAIGDRLAGGLLAPAGRGWRIAAAGAAALSLACAGLQWALSRSFLDEAGAGWWIGLAAGCLMISGLLLLAGVAWGCGIGRLTQTAALLCAALAALHPGAVDPMTLAGLLAASLGLWTVALLPDLAVLRDRLAGQPGTLRARLYRLAAAGWHGSALQWLVWGRASRGLALLGIVAAVAVLTDLALSVALRFDRHDTLRPVALVVEAVLSGAGLTAALAVALRRILGLDGLVTGRHLDILGRLILAFGLAALYCHVTESVTALLYGDAAERTALSEKLLGDEAPAFRTLMIAGLLPTQLFWIGAVRRNAPALGLIGAVVAAGLRADHGAVAPADATANGLADVLTGAAAFLGPLGLFVLGLLLIVRLVPPVSIAETRQLALAVNVRAAPDMLERFAPSRAGFGAVFTSEAGLAEAARGLSVLDRPPRFDAFGPVPLPEAAAALHRDERALSRLALLGAVLGAGLFLAVQGAMAGPRDGAVAAFSWAMLTIPACSAAVLGGGFGIATALALALRTGRPEGAPPAGLGGYFVLTILSPVGALDPAALARRLHGLPPSAGRPLAIYGPGLSEARR</sequence>
<evidence type="ECO:0000256" key="1">
    <source>
        <dbReference type="SAM" id="Phobius"/>
    </source>
</evidence>
<dbReference type="EMBL" id="JBHSTT010000086">
    <property type="protein sequence ID" value="MFC6391953.1"/>
    <property type="molecule type" value="Genomic_DNA"/>
</dbReference>
<proteinExistence type="predicted"/>
<protein>
    <submittedName>
        <fullName evidence="2">DUF3341 domain-containing protein</fullName>
    </submittedName>
</protein>
<dbReference type="PANTHER" id="PTHR43044">
    <property type="match status" value="1"/>
</dbReference>
<dbReference type="RefSeq" id="WP_378741798.1">
    <property type="nucleotide sequence ID" value="NZ_JBHSTT010000086.1"/>
</dbReference>
<comment type="caution">
    <text evidence="2">The sequence shown here is derived from an EMBL/GenBank/DDBJ whole genome shotgun (WGS) entry which is preliminary data.</text>
</comment>
<feature type="transmembrane region" description="Helical" evidence="1">
    <location>
        <begin position="79"/>
        <end position="101"/>
    </location>
</feature>
<dbReference type="Proteomes" id="UP001596237">
    <property type="component" value="Unassembled WGS sequence"/>
</dbReference>
<feature type="transmembrane region" description="Helical" evidence="1">
    <location>
        <begin position="268"/>
        <end position="290"/>
    </location>
</feature>
<keyword evidence="1" id="KW-0472">Membrane</keyword>
<evidence type="ECO:0000313" key="3">
    <source>
        <dbReference type="Proteomes" id="UP001596237"/>
    </source>
</evidence>
<evidence type="ECO:0000313" key="2">
    <source>
        <dbReference type="EMBL" id="MFC6391953.1"/>
    </source>
</evidence>
<feature type="transmembrane region" description="Helical" evidence="1">
    <location>
        <begin position="132"/>
        <end position="148"/>
    </location>
</feature>
<accession>A0ABW1WX05</accession>
<feature type="transmembrane region" description="Helical" evidence="1">
    <location>
        <begin position="310"/>
        <end position="329"/>
    </location>
</feature>
<reference evidence="3" key="1">
    <citation type="journal article" date="2019" name="Int. J. Syst. Evol. Microbiol.">
        <title>The Global Catalogue of Microorganisms (GCM) 10K type strain sequencing project: providing services to taxonomists for standard genome sequencing and annotation.</title>
        <authorList>
            <consortium name="The Broad Institute Genomics Platform"/>
            <consortium name="The Broad Institute Genome Sequencing Center for Infectious Disease"/>
            <person name="Wu L."/>
            <person name="Ma J."/>
        </authorList>
    </citation>
    <scope>NUCLEOTIDE SEQUENCE [LARGE SCALE GENOMIC DNA]</scope>
    <source>
        <strain evidence="3">CCUG 36916</strain>
    </source>
</reference>
<feature type="transmembrane region" description="Helical" evidence="1">
    <location>
        <begin position="48"/>
        <end position="67"/>
    </location>
</feature>
<gene>
    <name evidence="2" type="ORF">ACFQDP_21835</name>
</gene>
<keyword evidence="3" id="KW-1185">Reference proteome</keyword>